<dbReference type="PRINTS" id="PR00834">
    <property type="entry name" value="PROTEASES2C"/>
</dbReference>
<dbReference type="EMBL" id="UINC01112424">
    <property type="protein sequence ID" value="SVC81360.1"/>
    <property type="molecule type" value="Genomic_DNA"/>
</dbReference>
<dbReference type="PANTHER" id="PTHR12558:SF13">
    <property type="entry name" value="CELL DIVISION CYCLE PROTEIN 27 HOMOLOG"/>
    <property type="match status" value="1"/>
</dbReference>
<dbReference type="GO" id="GO:0004252">
    <property type="term" value="F:serine-type endopeptidase activity"/>
    <property type="evidence" value="ECO:0007669"/>
    <property type="project" value="InterPro"/>
</dbReference>
<dbReference type="InterPro" id="IPR019734">
    <property type="entry name" value="TPR_rpt"/>
</dbReference>
<organism evidence="1">
    <name type="scientific">marine metagenome</name>
    <dbReference type="NCBI Taxonomy" id="408172"/>
    <lineage>
        <taxon>unclassified sequences</taxon>
        <taxon>metagenomes</taxon>
        <taxon>ecological metagenomes</taxon>
    </lineage>
</organism>
<gene>
    <name evidence="1" type="ORF">METZ01_LOCUS334214</name>
</gene>
<dbReference type="PROSITE" id="PS50293">
    <property type="entry name" value="TPR_REGION"/>
    <property type="match status" value="1"/>
</dbReference>
<dbReference type="InterPro" id="IPR001940">
    <property type="entry name" value="Peptidase_S1C"/>
</dbReference>
<dbReference type="SUPFAM" id="SSF48452">
    <property type="entry name" value="TPR-like"/>
    <property type="match status" value="1"/>
</dbReference>
<dbReference type="Gene3D" id="2.40.10.120">
    <property type="match status" value="1"/>
</dbReference>
<evidence type="ECO:0000313" key="1">
    <source>
        <dbReference type="EMBL" id="SVC81360.1"/>
    </source>
</evidence>
<sequence length="335" mass="37392">SYKEMIRIKPDDTDAYLSLSGIYLKQGKVNTARTILAKARQIAPNNLDTLAELGIVYWELDKPQEALKVLEQALSSNPERPGLLAEILANLAEVYEKLERYDDAIKTSKKALEIDYDDPLANFILGLSYDAKGDGLNAISHMIVAKKHFQELKKNYAKARKWDKRNEQKYLANSSRKLRTFYEKYKFNPEDFGEPPIKNIPIAPPQTAQVEEKKPPEKQLPQSGTGSGFFVSKMGHVITNAHVVQNCKKITIGDNANKQVPAELINTDRSNDLALLKLSTLEMASAESKSLIQKLGIVVVPLASKGLLRSEDVILGEKVLVAGYPFGEFFSNTIK</sequence>
<dbReference type="GO" id="GO:0006508">
    <property type="term" value="P:proteolysis"/>
    <property type="evidence" value="ECO:0007669"/>
    <property type="project" value="InterPro"/>
</dbReference>
<dbReference type="InterPro" id="IPR011990">
    <property type="entry name" value="TPR-like_helical_dom_sf"/>
</dbReference>
<accession>A0A382Q8T0</accession>
<dbReference type="InterPro" id="IPR009003">
    <property type="entry name" value="Peptidase_S1_PA"/>
</dbReference>
<dbReference type="PANTHER" id="PTHR12558">
    <property type="entry name" value="CELL DIVISION CYCLE 16,23,27"/>
    <property type="match status" value="1"/>
</dbReference>
<reference evidence="1" key="1">
    <citation type="submission" date="2018-05" db="EMBL/GenBank/DDBJ databases">
        <authorList>
            <person name="Lanie J.A."/>
            <person name="Ng W.-L."/>
            <person name="Kazmierczak K.M."/>
            <person name="Andrzejewski T.M."/>
            <person name="Davidsen T.M."/>
            <person name="Wayne K.J."/>
            <person name="Tettelin H."/>
            <person name="Glass J.I."/>
            <person name="Rusch D."/>
            <person name="Podicherti R."/>
            <person name="Tsui H.-C.T."/>
            <person name="Winkler M.E."/>
        </authorList>
    </citation>
    <scope>NUCLEOTIDE SEQUENCE</scope>
</reference>
<protein>
    <submittedName>
        <fullName evidence="1">Uncharacterized protein</fullName>
    </submittedName>
</protein>
<feature type="non-terminal residue" evidence="1">
    <location>
        <position position="335"/>
    </location>
</feature>
<dbReference type="PROSITE" id="PS50005">
    <property type="entry name" value="TPR"/>
    <property type="match status" value="3"/>
</dbReference>
<feature type="non-terminal residue" evidence="1">
    <location>
        <position position="1"/>
    </location>
</feature>
<dbReference type="Pfam" id="PF13181">
    <property type="entry name" value="TPR_8"/>
    <property type="match status" value="1"/>
</dbReference>
<dbReference type="Gene3D" id="1.25.40.10">
    <property type="entry name" value="Tetratricopeptide repeat domain"/>
    <property type="match status" value="1"/>
</dbReference>
<dbReference type="Pfam" id="PF13424">
    <property type="entry name" value="TPR_12"/>
    <property type="match status" value="1"/>
</dbReference>
<dbReference type="SUPFAM" id="SSF50494">
    <property type="entry name" value="Trypsin-like serine proteases"/>
    <property type="match status" value="1"/>
</dbReference>
<dbReference type="Pfam" id="PF13365">
    <property type="entry name" value="Trypsin_2"/>
    <property type="match status" value="1"/>
</dbReference>
<proteinExistence type="predicted"/>
<dbReference type="SMART" id="SM00028">
    <property type="entry name" value="TPR"/>
    <property type="match status" value="3"/>
</dbReference>
<dbReference type="AlphaFoldDB" id="A0A382Q8T0"/>
<name>A0A382Q8T0_9ZZZZ</name>